<organism evidence="1 2">
    <name type="scientific">Paenibacillus lactis</name>
    <dbReference type="NCBI Taxonomy" id="228574"/>
    <lineage>
        <taxon>Bacteria</taxon>
        <taxon>Bacillati</taxon>
        <taxon>Bacillota</taxon>
        <taxon>Bacilli</taxon>
        <taxon>Bacillales</taxon>
        <taxon>Paenibacillaceae</taxon>
        <taxon>Paenibacillus</taxon>
    </lineage>
</organism>
<evidence type="ECO:0008006" key="3">
    <source>
        <dbReference type="Google" id="ProtNLM"/>
    </source>
</evidence>
<name>A0ABS4F9V7_9BACL</name>
<dbReference type="Proteomes" id="UP000706926">
    <property type="component" value="Unassembled WGS sequence"/>
</dbReference>
<protein>
    <recommendedName>
        <fullName evidence="3">Phage protein</fullName>
    </recommendedName>
</protein>
<proteinExistence type="predicted"/>
<comment type="caution">
    <text evidence="1">The sequence shown here is derived from an EMBL/GenBank/DDBJ whole genome shotgun (WGS) entry which is preliminary data.</text>
</comment>
<accession>A0ABS4F9V7</accession>
<gene>
    <name evidence="1" type="ORF">J2Z18_002125</name>
</gene>
<dbReference type="RefSeq" id="WP_210094671.1">
    <property type="nucleotide sequence ID" value="NZ_DMBX01000007.1"/>
</dbReference>
<sequence>MSEPVQLDLFGDYEEMSDQPALNGMYYERATGKFVSFVCGRRYFEITYGQCLGDKEWKERIKKERAI</sequence>
<dbReference type="GeneID" id="95404136"/>
<dbReference type="EMBL" id="JAGGKI010000004">
    <property type="protein sequence ID" value="MBP1893023.1"/>
    <property type="molecule type" value="Genomic_DNA"/>
</dbReference>
<reference evidence="1 2" key="1">
    <citation type="submission" date="2021-03" db="EMBL/GenBank/DDBJ databases">
        <title>Genomic Encyclopedia of Type Strains, Phase IV (KMG-IV): sequencing the most valuable type-strain genomes for metagenomic binning, comparative biology and taxonomic classification.</title>
        <authorList>
            <person name="Goeker M."/>
        </authorList>
    </citation>
    <scope>NUCLEOTIDE SEQUENCE [LARGE SCALE GENOMIC DNA]</scope>
    <source>
        <strain evidence="1 2">DSM 15596</strain>
    </source>
</reference>
<keyword evidence="2" id="KW-1185">Reference proteome</keyword>
<evidence type="ECO:0000313" key="2">
    <source>
        <dbReference type="Proteomes" id="UP000706926"/>
    </source>
</evidence>
<evidence type="ECO:0000313" key="1">
    <source>
        <dbReference type="EMBL" id="MBP1893023.1"/>
    </source>
</evidence>